<dbReference type="PANTHER" id="PTHR13285">
    <property type="entry name" value="ACYLTRANSFERASE"/>
    <property type="match status" value="1"/>
</dbReference>
<evidence type="ECO:0000256" key="3">
    <source>
        <dbReference type="ARBA" id="ARBA00010323"/>
    </source>
</evidence>
<dbReference type="AlphaFoldDB" id="A0A329DTG9"/>
<feature type="transmembrane region" description="Helical" evidence="12">
    <location>
        <begin position="123"/>
        <end position="141"/>
    </location>
</feature>
<keyword evidence="9 11" id="KW-0472">Membrane</keyword>
<keyword evidence="6 11" id="KW-0812">Transmembrane</keyword>
<gene>
    <name evidence="13" type="ORF">DET48_1683</name>
</gene>
<feature type="transmembrane region" description="Helical" evidence="12">
    <location>
        <begin position="421"/>
        <end position="441"/>
    </location>
</feature>
<sequence length="489" mass="56497">MLFNTPQFIFAFLPIVFIVYFILNNINYAVVAKAWLVISSLFFYSYWNENYLVLFLFSLLANYSFGSLLNNNRNSRHNKKYRKSILFAGVLFNITLLGYYKYFNFIIENINELSFFNIYEESIILPLAISFFTFQQIAYLVDAYNYKCKEYDFLSYCLFVTFFPQLIAGPIVHHKEMMPQFSSETARKININNITLGVCIFGLGLFKKVIIADQFATWASQGFDNVSSMHMLDAWLASLSYTFQLYYDFSGYADMAIGAALLFNIKLPINFDSPYKALNIQDFWRRWHITLSRWLKDYIYIPLGGSRCSKLLNLRNLFLTAFISGIWHGAGWTFIIWGSLHGGAMIVHRLWTSAGIKLNKYLSWFITFNFVNIAWVFFRSNTVGDAKVFLWTMFGGKGYPKISTELLDMIAMLYRQPLTSYYLSATVSYLALPSIVLALLFTCSLKNSNFLSEDTLPSVRKCILLGIVGGLSITAMFSSKSSEFLYFNF</sequence>
<dbReference type="Pfam" id="PF03062">
    <property type="entry name" value="MBOAT"/>
    <property type="match status" value="1"/>
</dbReference>
<dbReference type="GO" id="GO:0016746">
    <property type="term" value="F:acyltransferase activity"/>
    <property type="evidence" value="ECO:0007669"/>
    <property type="project" value="UniProtKB-KW"/>
</dbReference>
<keyword evidence="10 11" id="KW-0012">Acyltransferase</keyword>
<dbReference type="InterPro" id="IPR051085">
    <property type="entry name" value="MB_O-acyltransferase"/>
</dbReference>
<keyword evidence="8 12" id="KW-1133">Transmembrane helix</keyword>
<evidence type="ECO:0000256" key="10">
    <source>
        <dbReference type="ARBA" id="ARBA00023315"/>
    </source>
</evidence>
<keyword evidence="5 11" id="KW-0808">Transferase</keyword>
<keyword evidence="7 11" id="KW-0016">Alginate biosynthesis</keyword>
<dbReference type="GO" id="GO:0005886">
    <property type="term" value="C:plasma membrane"/>
    <property type="evidence" value="ECO:0007669"/>
    <property type="project" value="UniProtKB-SubCell"/>
</dbReference>
<evidence type="ECO:0000256" key="8">
    <source>
        <dbReference type="ARBA" id="ARBA00022989"/>
    </source>
</evidence>
<dbReference type="UniPathway" id="UPA00286"/>
<dbReference type="EMBL" id="QLTR01000068">
    <property type="protein sequence ID" value="RAS52424.1"/>
    <property type="molecule type" value="Genomic_DNA"/>
</dbReference>
<dbReference type="PIRSF" id="PIRSF500217">
    <property type="entry name" value="AlgI"/>
    <property type="match status" value="1"/>
</dbReference>
<feature type="transmembrane region" description="Helical" evidence="12">
    <location>
        <begin position="361"/>
        <end position="378"/>
    </location>
</feature>
<evidence type="ECO:0000256" key="5">
    <source>
        <dbReference type="ARBA" id="ARBA00022679"/>
    </source>
</evidence>
<comment type="subcellular location">
    <subcellularLocation>
        <location evidence="11">Cell inner membrane</location>
    </subcellularLocation>
    <subcellularLocation>
        <location evidence="1">Cell membrane</location>
        <topology evidence="1">Multi-pass membrane protein</topology>
    </subcellularLocation>
</comment>
<dbReference type="GO" id="GO:0042121">
    <property type="term" value="P:alginic acid biosynthetic process"/>
    <property type="evidence" value="ECO:0007669"/>
    <property type="project" value="UniProtKB-UniRule"/>
</dbReference>
<feature type="transmembrane region" description="Helical" evidence="12">
    <location>
        <begin position="153"/>
        <end position="172"/>
    </location>
</feature>
<reference evidence="13 14" key="1">
    <citation type="submission" date="2018-06" db="EMBL/GenBank/DDBJ databases">
        <title>Freshwater and sediment microbial communities from various areas in North America, analyzing microbe dynamics in response to fracking.</title>
        <authorList>
            <person name="Lamendella R."/>
        </authorList>
    </citation>
    <scope>NUCLEOTIDE SEQUENCE [LARGE SCALE GENOMIC DNA]</scope>
    <source>
        <strain evidence="13 14">99A</strain>
    </source>
</reference>
<protein>
    <recommendedName>
        <fullName evidence="11">Probable alginate O-acetylase</fullName>
        <ecNumber evidence="11">2.3.1.-</ecNumber>
    </recommendedName>
</protein>
<organism evidence="13 14">
    <name type="scientific">Vibrio diazotrophicus</name>
    <dbReference type="NCBI Taxonomy" id="685"/>
    <lineage>
        <taxon>Bacteria</taxon>
        <taxon>Pseudomonadati</taxon>
        <taxon>Pseudomonadota</taxon>
        <taxon>Gammaproteobacteria</taxon>
        <taxon>Vibrionales</taxon>
        <taxon>Vibrionaceae</taxon>
        <taxon>Vibrio</taxon>
    </lineage>
</organism>
<feature type="transmembrane region" description="Helical" evidence="12">
    <location>
        <begin position="6"/>
        <end position="23"/>
    </location>
</feature>
<dbReference type="InterPro" id="IPR024194">
    <property type="entry name" value="Ac/AlaTfrase_AlgI/DltB"/>
</dbReference>
<dbReference type="EC" id="2.3.1.-" evidence="11"/>
<evidence type="ECO:0000313" key="14">
    <source>
        <dbReference type="Proteomes" id="UP000248729"/>
    </source>
</evidence>
<evidence type="ECO:0000256" key="1">
    <source>
        <dbReference type="ARBA" id="ARBA00004651"/>
    </source>
</evidence>
<feature type="transmembrane region" description="Helical" evidence="12">
    <location>
        <begin position="84"/>
        <end position="103"/>
    </location>
</feature>
<evidence type="ECO:0000313" key="13">
    <source>
        <dbReference type="EMBL" id="RAS52424.1"/>
    </source>
</evidence>
<keyword evidence="11" id="KW-0997">Cell inner membrane</keyword>
<evidence type="ECO:0000256" key="12">
    <source>
        <dbReference type="SAM" id="Phobius"/>
    </source>
</evidence>
<dbReference type="InterPro" id="IPR028362">
    <property type="entry name" value="AlgI"/>
</dbReference>
<keyword evidence="4 11" id="KW-1003">Cell membrane</keyword>
<evidence type="ECO:0000256" key="6">
    <source>
        <dbReference type="ARBA" id="ARBA00022692"/>
    </source>
</evidence>
<feature type="transmembrane region" description="Helical" evidence="12">
    <location>
        <begin position="462"/>
        <end position="479"/>
    </location>
</feature>
<dbReference type="PIRSF" id="PIRSF016636">
    <property type="entry name" value="AlgI_DltB"/>
    <property type="match status" value="1"/>
</dbReference>
<accession>A0A329DTG9</accession>
<feature type="transmembrane region" description="Helical" evidence="12">
    <location>
        <begin position="53"/>
        <end position="72"/>
    </location>
</feature>
<dbReference type="Proteomes" id="UP000248729">
    <property type="component" value="Unassembled WGS sequence"/>
</dbReference>
<evidence type="ECO:0000256" key="4">
    <source>
        <dbReference type="ARBA" id="ARBA00022475"/>
    </source>
</evidence>
<evidence type="ECO:0000256" key="11">
    <source>
        <dbReference type="PIRNR" id="PIRNR016636"/>
    </source>
</evidence>
<evidence type="ECO:0000256" key="7">
    <source>
        <dbReference type="ARBA" id="ARBA00022841"/>
    </source>
</evidence>
<dbReference type="InterPro" id="IPR004299">
    <property type="entry name" value="MBOAT_fam"/>
</dbReference>
<comment type="similarity">
    <text evidence="3 11">Belongs to the membrane-bound acyltransferase family.</text>
</comment>
<comment type="pathway">
    <text evidence="2 11">Glycan biosynthesis; alginate biosynthesis.</text>
</comment>
<evidence type="ECO:0000256" key="2">
    <source>
        <dbReference type="ARBA" id="ARBA00005182"/>
    </source>
</evidence>
<feature type="transmembrane region" description="Helical" evidence="12">
    <location>
        <begin position="317"/>
        <end position="340"/>
    </location>
</feature>
<dbReference type="PANTHER" id="PTHR13285:SF23">
    <property type="entry name" value="TEICHOIC ACID D-ALANYLTRANSFERASE"/>
    <property type="match status" value="1"/>
</dbReference>
<evidence type="ECO:0000256" key="9">
    <source>
        <dbReference type="ARBA" id="ARBA00023136"/>
    </source>
</evidence>
<comment type="caution">
    <text evidence="13">The sequence shown here is derived from an EMBL/GenBank/DDBJ whole genome shotgun (WGS) entry which is preliminary data.</text>
</comment>
<dbReference type="RefSeq" id="WP_112404901.1">
    <property type="nucleotide sequence ID" value="NZ_QLTR01000068.1"/>
</dbReference>
<proteinExistence type="inferred from homology"/>
<name>A0A329DTG9_VIBDI</name>